<proteinExistence type="predicted"/>
<keyword evidence="7" id="KW-1185">Reference proteome</keyword>
<protein>
    <submittedName>
        <fullName evidence="6">Cell wall anchor domain-containing protein</fullName>
    </submittedName>
</protein>
<dbReference type="InterPro" id="IPR044056">
    <property type="entry name" value="InlI_Ig-like"/>
</dbReference>
<organism evidence="6 7">
    <name type="scientific">Listeria marthii FSL S4-120</name>
    <dbReference type="NCBI Taxonomy" id="702457"/>
    <lineage>
        <taxon>Bacteria</taxon>
        <taxon>Bacillati</taxon>
        <taxon>Bacillota</taxon>
        <taxon>Bacilli</taxon>
        <taxon>Bacillales</taxon>
        <taxon>Listeriaceae</taxon>
        <taxon>Listeria</taxon>
    </lineage>
</organism>
<dbReference type="PANTHER" id="PTHR46652">
    <property type="entry name" value="LEUCINE-RICH REPEAT AND IQ DOMAIN-CONTAINING PROTEIN 1-RELATED"/>
    <property type="match status" value="1"/>
</dbReference>
<reference evidence="6 7" key="1">
    <citation type="journal article" date="2010" name="Microbiol. Resour. Announc.">
        <title>Comparative genomics of the bacterial genus Listeria: Genome evolution is characterized by limited gene acquisition and limited gene loss.</title>
        <authorList>
            <person name="den Bakker H.C."/>
            <person name="Cummings C.A."/>
            <person name="Ferreira V."/>
            <person name="Vatta P."/>
            <person name="Orsi R.H."/>
            <person name="Degoricija L."/>
            <person name="Barker M."/>
            <person name="Petrauskene O."/>
            <person name="Furtado M.R."/>
            <person name="Wiedmann M."/>
        </authorList>
    </citation>
    <scope>NUCLEOTIDE SEQUENCE [LARGE SCALE GENOMIC DNA]</scope>
    <source>
        <strain evidence="6 7">FSL S4-120</strain>
    </source>
</reference>
<gene>
    <name evidence="6" type="ORF">NT05LM_1529</name>
</gene>
<dbReference type="Proteomes" id="UP000003412">
    <property type="component" value="Chromosome"/>
</dbReference>
<feature type="signal peptide" evidence="3">
    <location>
        <begin position="1"/>
        <end position="30"/>
    </location>
</feature>
<dbReference type="Pfam" id="PF22122">
    <property type="entry name" value="InlK_D2"/>
    <property type="match status" value="1"/>
</dbReference>
<comment type="caution">
    <text evidence="6">The sequence shown here is derived from an EMBL/GenBank/DDBJ whole genome shotgun (WGS) entry which is preliminary data.</text>
</comment>
<evidence type="ECO:0000256" key="2">
    <source>
        <dbReference type="ARBA" id="ARBA00022737"/>
    </source>
</evidence>
<feature type="domain" description="Internalin I Ig-like" evidence="4">
    <location>
        <begin position="347"/>
        <end position="419"/>
    </location>
</feature>
<feature type="non-terminal residue" evidence="6">
    <location>
        <position position="432"/>
    </location>
</feature>
<dbReference type="Gene3D" id="3.80.10.10">
    <property type="entry name" value="Ribonuclease Inhibitor"/>
    <property type="match status" value="1"/>
</dbReference>
<dbReference type="InterPro" id="IPR013783">
    <property type="entry name" value="Ig-like_fold"/>
</dbReference>
<keyword evidence="3" id="KW-0732">Signal</keyword>
<accession>A0ABN0BXT3</accession>
<dbReference type="PROSITE" id="PS51450">
    <property type="entry name" value="LRR"/>
    <property type="match status" value="1"/>
</dbReference>
<evidence type="ECO:0000259" key="5">
    <source>
        <dbReference type="Pfam" id="PF22122"/>
    </source>
</evidence>
<sequence length="432" mass="45754">MSIKSKIMKIGVCSVMVLVPLSQTSFPGFAAEEIGTDTGQGAINIPDSVLKATLNSNLGQASTADITEAQMSSLNGLNLSGNITDLTGLEYAKNLNMLTISDISAGSYAPIAQLTNLEHLTITGSNVTSNAIPDLTSLTALKSLSITNASIDNSVYSKINNISSLASLNLKGNKNITNVTNLKSLPNLSTLVVEDCQIADYKGVEDFPRLTNFQGGKQAFESQAVTEIKSNTLNYDAKAQTMFIPYSLLTPSSLTNFDGSKINPSFKLYEYEVELSTGAVADSKMTATAEGITINGVTPADFDQIEDFSVYTLFDVRKATKPANLATGYGISNSSVKGKFTVDHSVSITAEDNISYIAGETVTPEKFLTDINANANGPTVTSDVAEKVDFTKAGTYTVTLNAENSTGVKSEPMQVTVTIIEKTAITADPEVT</sequence>
<dbReference type="EMBL" id="ADXF01000590">
    <property type="protein sequence ID" value="EFR87901.1"/>
    <property type="molecule type" value="Genomic_DNA"/>
</dbReference>
<dbReference type="InterPro" id="IPR001611">
    <property type="entry name" value="Leu-rich_rpt"/>
</dbReference>
<dbReference type="InterPro" id="IPR035986">
    <property type="entry name" value="PKD_dom_sf"/>
</dbReference>
<dbReference type="SUPFAM" id="SSF52058">
    <property type="entry name" value="L domain-like"/>
    <property type="match status" value="1"/>
</dbReference>
<name>A0ABN0BXT3_9LIST</name>
<evidence type="ECO:0000256" key="3">
    <source>
        <dbReference type="SAM" id="SignalP"/>
    </source>
</evidence>
<dbReference type="SUPFAM" id="SSF49299">
    <property type="entry name" value="PKD domain"/>
    <property type="match status" value="1"/>
</dbReference>
<dbReference type="Gene3D" id="2.60.40.10">
    <property type="entry name" value="Immunoglobulins"/>
    <property type="match status" value="1"/>
</dbReference>
<keyword evidence="2" id="KW-0677">Repeat</keyword>
<dbReference type="NCBIfam" id="NF033932">
    <property type="entry name" value="LapB_rpt_80"/>
    <property type="match status" value="2"/>
</dbReference>
<dbReference type="InterPro" id="IPR050836">
    <property type="entry name" value="SDS22/Internalin_LRR"/>
</dbReference>
<dbReference type="Pfam" id="PF18981">
    <property type="entry name" value="InlK_D3"/>
    <property type="match status" value="1"/>
</dbReference>
<dbReference type="PANTHER" id="PTHR46652:SF3">
    <property type="entry name" value="LEUCINE-RICH REPEAT-CONTAINING PROTEIN 9"/>
    <property type="match status" value="1"/>
</dbReference>
<keyword evidence="1" id="KW-0433">Leucine-rich repeat</keyword>
<evidence type="ECO:0000259" key="4">
    <source>
        <dbReference type="Pfam" id="PF18981"/>
    </source>
</evidence>
<feature type="domain" description="Internalin K" evidence="5">
    <location>
        <begin position="233"/>
        <end position="342"/>
    </location>
</feature>
<dbReference type="InterPro" id="IPR032675">
    <property type="entry name" value="LRR_dom_sf"/>
</dbReference>
<dbReference type="Gene3D" id="2.60.40.3890">
    <property type="match status" value="1"/>
</dbReference>
<evidence type="ECO:0000256" key="1">
    <source>
        <dbReference type="ARBA" id="ARBA00022614"/>
    </source>
</evidence>
<dbReference type="InterPro" id="IPR054360">
    <property type="entry name" value="InlK_D2"/>
</dbReference>
<evidence type="ECO:0000313" key="7">
    <source>
        <dbReference type="Proteomes" id="UP000003412"/>
    </source>
</evidence>
<evidence type="ECO:0000313" key="6">
    <source>
        <dbReference type="EMBL" id="EFR87901.1"/>
    </source>
</evidence>
<feature type="chain" id="PRO_5047434427" evidence="3">
    <location>
        <begin position="31"/>
        <end position="432"/>
    </location>
</feature>